<feature type="domain" description="SET" evidence="1">
    <location>
        <begin position="8"/>
        <end position="130"/>
    </location>
</feature>
<name>A0A1G2DFQ7_9BACT</name>
<dbReference type="STRING" id="1798664.A3C93_04890"/>
<dbReference type="Proteomes" id="UP000178636">
    <property type="component" value="Unassembled WGS sequence"/>
</dbReference>
<dbReference type="AlphaFoldDB" id="A0A1G2DFQ7"/>
<evidence type="ECO:0000313" key="3">
    <source>
        <dbReference type="Proteomes" id="UP000178636"/>
    </source>
</evidence>
<evidence type="ECO:0000259" key="1">
    <source>
        <dbReference type="PROSITE" id="PS50280"/>
    </source>
</evidence>
<accession>A0A1G2DFQ7</accession>
<dbReference type="CDD" id="cd08161">
    <property type="entry name" value="SET"/>
    <property type="match status" value="1"/>
</dbReference>
<dbReference type="PROSITE" id="PS50280">
    <property type="entry name" value="SET"/>
    <property type="match status" value="1"/>
</dbReference>
<protein>
    <recommendedName>
        <fullName evidence="1">SET domain-containing protein</fullName>
    </recommendedName>
</protein>
<dbReference type="Gene3D" id="2.170.270.10">
    <property type="entry name" value="SET domain"/>
    <property type="match status" value="1"/>
</dbReference>
<evidence type="ECO:0000313" key="2">
    <source>
        <dbReference type="EMBL" id="OGZ12484.1"/>
    </source>
</evidence>
<dbReference type="EMBL" id="MHLO01000018">
    <property type="protein sequence ID" value="OGZ12484.1"/>
    <property type="molecule type" value="Genomic_DNA"/>
</dbReference>
<dbReference type="InterPro" id="IPR046341">
    <property type="entry name" value="SET_dom_sf"/>
</dbReference>
<sequence length="141" mass="15850">MNKKQFLHSLRDVYTRLGKGKHGIGIFAVREIPKGVDPMKRCDPYGSAIEVSEAELEAADAPEEAKRMIRDFCALQKGVYHVPDYGIDAVDKSYYMNHSDTPNMTTKDGGESFVALRNIKAGEELTANYDLYTEASHFTRK</sequence>
<dbReference type="Pfam" id="PF00856">
    <property type="entry name" value="SET"/>
    <property type="match status" value="1"/>
</dbReference>
<comment type="caution">
    <text evidence="2">The sequence shown here is derived from an EMBL/GenBank/DDBJ whole genome shotgun (WGS) entry which is preliminary data.</text>
</comment>
<dbReference type="InterPro" id="IPR001214">
    <property type="entry name" value="SET_dom"/>
</dbReference>
<gene>
    <name evidence="2" type="ORF">A3C93_04890</name>
</gene>
<proteinExistence type="predicted"/>
<reference evidence="2 3" key="1">
    <citation type="journal article" date="2016" name="Nat. Commun.">
        <title>Thousands of microbial genomes shed light on interconnected biogeochemical processes in an aquifer system.</title>
        <authorList>
            <person name="Anantharaman K."/>
            <person name="Brown C.T."/>
            <person name="Hug L.A."/>
            <person name="Sharon I."/>
            <person name="Castelle C.J."/>
            <person name="Probst A.J."/>
            <person name="Thomas B.C."/>
            <person name="Singh A."/>
            <person name="Wilkins M.J."/>
            <person name="Karaoz U."/>
            <person name="Brodie E.L."/>
            <person name="Williams K.H."/>
            <person name="Hubbard S.S."/>
            <person name="Banfield J.F."/>
        </authorList>
    </citation>
    <scope>NUCLEOTIDE SEQUENCE [LARGE SCALE GENOMIC DNA]</scope>
</reference>
<dbReference type="SUPFAM" id="SSF82199">
    <property type="entry name" value="SET domain"/>
    <property type="match status" value="1"/>
</dbReference>
<organism evidence="2 3">
    <name type="scientific">Candidatus Lloydbacteria bacterium RIFCSPHIGHO2_02_FULL_54_17</name>
    <dbReference type="NCBI Taxonomy" id="1798664"/>
    <lineage>
        <taxon>Bacteria</taxon>
        <taxon>Candidatus Lloydiibacteriota</taxon>
    </lineage>
</organism>